<dbReference type="GeneID" id="30178744"/>
<evidence type="ECO:0000256" key="3">
    <source>
        <dbReference type="ARBA" id="ARBA00022737"/>
    </source>
</evidence>
<evidence type="ECO:0000313" key="7">
    <source>
        <dbReference type="EMBL" id="ODQ44086.1"/>
    </source>
</evidence>
<sequence length="313" mass="34379">MSESTEVLVLRGTLQGHNGWVTSLSTCPANPDLLLSASRDKTLIVWQLTRDENQYGVAKKALRGHSHIVQDCQLTPDGRYALSGSWDKTLRLWKVSDGECVTRFDGHNGDVMSVSISRTVRQFVSASRDKTVKVWNALGNCVQTLQSHQDWVSSVECSPSKDTIVYSAGWDKAVKTWDMNDSSLLSDFVGHNGYISCITISPDGSLCASGGKDGSIILWDLVSNDVLYTLSAGDEINALAFSPNRFWLAAATSTSIKIFHLQERTLTDELKPEVAEGKTPECVSLTWSSDGQNLFSGYTDDLIRVWQVMTSSA</sequence>
<organism evidence="7 8">
    <name type="scientific">Pichia membranifaciens NRRL Y-2026</name>
    <dbReference type="NCBI Taxonomy" id="763406"/>
    <lineage>
        <taxon>Eukaryota</taxon>
        <taxon>Fungi</taxon>
        <taxon>Dikarya</taxon>
        <taxon>Ascomycota</taxon>
        <taxon>Saccharomycotina</taxon>
        <taxon>Pichiomycetes</taxon>
        <taxon>Pichiales</taxon>
        <taxon>Pichiaceae</taxon>
        <taxon>Pichia</taxon>
    </lineage>
</organism>
<dbReference type="Proteomes" id="UP000094455">
    <property type="component" value="Unassembled WGS sequence"/>
</dbReference>
<dbReference type="PRINTS" id="PR00320">
    <property type="entry name" value="GPROTEINBRPT"/>
</dbReference>
<evidence type="ECO:0000256" key="4">
    <source>
        <dbReference type="ARBA" id="ARBA00035297"/>
    </source>
</evidence>
<dbReference type="InterPro" id="IPR015943">
    <property type="entry name" value="WD40/YVTN_repeat-like_dom_sf"/>
</dbReference>
<keyword evidence="3" id="KW-0677">Repeat</keyword>
<dbReference type="GO" id="GO:0030546">
    <property type="term" value="F:signaling receptor activator activity"/>
    <property type="evidence" value="ECO:0007669"/>
    <property type="project" value="EnsemblFungi"/>
</dbReference>
<dbReference type="EMBL" id="KV454009">
    <property type="protein sequence ID" value="ODQ44086.1"/>
    <property type="molecule type" value="Genomic_DNA"/>
</dbReference>
<dbReference type="STRING" id="763406.A0A1E3NDA8"/>
<dbReference type="GO" id="GO:0006521">
    <property type="term" value="P:regulation of amino acid metabolic process"/>
    <property type="evidence" value="ECO:0007669"/>
    <property type="project" value="EnsemblFungi"/>
</dbReference>
<dbReference type="GO" id="GO:0070651">
    <property type="term" value="P:nonfunctional rRNA decay"/>
    <property type="evidence" value="ECO:0007669"/>
    <property type="project" value="EnsemblFungi"/>
</dbReference>
<protein>
    <recommendedName>
        <fullName evidence="4">Small ribosomal subunit protein RACK1</fullName>
    </recommendedName>
    <alternativeName>
        <fullName evidence="5">Guanine nucleotide-binding protein subunit beta-like protein</fullName>
    </alternativeName>
</protein>
<dbReference type="SMART" id="SM00320">
    <property type="entry name" value="WD40"/>
    <property type="match status" value="7"/>
</dbReference>
<dbReference type="GO" id="GO:0061157">
    <property type="term" value="P:mRNA destabilization"/>
    <property type="evidence" value="ECO:0007669"/>
    <property type="project" value="EnsemblFungi"/>
</dbReference>
<dbReference type="GO" id="GO:1903753">
    <property type="term" value="P:negative regulation of p38MAPK cascade"/>
    <property type="evidence" value="ECO:0007669"/>
    <property type="project" value="EnsemblFungi"/>
</dbReference>
<dbReference type="GO" id="GO:0005092">
    <property type="term" value="F:GDP-dissociation inhibitor activity"/>
    <property type="evidence" value="ECO:0007669"/>
    <property type="project" value="EnsemblFungi"/>
</dbReference>
<feature type="repeat" description="WD" evidence="6">
    <location>
        <begin position="275"/>
        <end position="313"/>
    </location>
</feature>
<evidence type="ECO:0000313" key="8">
    <source>
        <dbReference type="Proteomes" id="UP000094455"/>
    </source>
</evidence>
<dbReference type="GO" id="GO:2001125">
    <property type="term" value="P:negative regulation of translational frameshifting"/>
    <property type="evidence" value="ECO:0007669"/>
    <property type="project" value="EnsemblFungi"/>
</dbReference>
<dbReference type="AlphaFoldDB" id="A0A1E3NDA8"/>
<dbReference type="Pfam" id="PF00400">
    <property type="entry name" value="WD40"/>
    <property type="match status" value="7"/>
</dbReference>
<dbReference type="InterPro" id="IPR001680">
    <property type="entry name" value="WD40_rpt"/>
</dbReference>
<reference evidence="7 8" key="1">
    <citation type="journal article" date="2016" name="Proc. Natl. Acad. Sci. U.S.A.">
        <title>Comparative genomics of biotechnologically important yeasts.</title>
        <authorList>
            <person name="Riley R."/>
            <person name="Haridas S."/>
            <person name="Wolfe K.H."/>
            <person name="Lopes M.R."/>
            <person name="Hittinger C.T."/>
            <person name="Goeker M."/>
            <person name="Salamov A.A."/>
            <person name="Wisecaver J.H."/>
            <person name="Long T.M."/>
            <person name="Calvey C.H."/>
            <person name="Aerts A.L."/>
            <person name="Barry K.W."/>
            <person name="Choi C."/>
            <person name="Clum A."/>
            <person name="Coughlan A.Y."/>
            <person name="Deshpande S."/>
            <person name="Douglass A.P."/>
            <person name="Hanson S.J."/>
            <person name="Klenk H.-P."/>
            <person name="LaButti K.M."/>
            <person name="Lapidus A."/>
            <person name="Lindquist E.A."/>
            <person name="Lipzen A.M."/>
            <person name="Meier-Kolthoff J.P."/>
            <person name="Ohm R.A."/>
            <person name="Otillar R.P."/>
            <person name="Pangilinan J.L."/>
            <person name="Peng Y."/>
            <person name="Rokas A."/>
            <person name="Rosa C.A."/>
            <person name="Scheuner C."/>
            <person name="Sibirny A.A."/>
            <person name="Slot J.C."/>
            <person name="Stielow J.B."/>
            <person name="Sun H."/>
            <person name="Kurtzman C.P."/>
            <person name="Blackwell M."/>
            <person name="Grigoriev I.V."/>
            <person name="Jeffries T.W."/>
        </authorList>
    </citation>
    <scope>NUCLEOTIDE SEQUENCE [LARGE SCALE GENOMIC DNA]</scope>
    <source>
        <strain evidence="7 8">NRRL Y-2026</strain>
    </source>
</reference>
<dbReference type="InterPro" id="IPR020472">
    <property type="entry name" value="WD40_PAC1"/>
</dbReference>
<dbReference type="GO" id="GO:0010508">
    <property type="term" value="P:positive regulation of autophagy"/>
    <property type="evidence" value="ECO:0007669"/>
    <property type="project" value="EnsemblFungi"/>
</dbReference>
<dbReference type="GO" id="GO:1990145">
    <property type="term" value="P:maintenance of translational fidelity"/>
    <property type="evidence" value="ECO:0007669"/>
    <property type="project" value="EnsemblFungi"/>
</dbReference>
<dbReference type="SUPFAM" id="SSF50978">
    <property type="entry name" value="WD40 repeat-like"/>
    <property type="match status" value="1"/>
</dbReference>
<dbReference type="FunFam" id="2.130.10.10:FF:000039">
    <property type="entry name" value="Guanine nucleotide-binding protein subunit beta-like protein"/>
    <property type="match status" value="1"/>
</dbReference>
<dbReference type="OrthoDB" id="7875889at2759"/>
<keyword evidence="2 6" id="KW-0853">WD repeat</keyword>
<dbReference type="GO" id="GO:0001965">
    <property type="term" value="F:G-protein alpha-subunit binding"/>
    <property type="evidence" value="ECO:0007669"/>
    <property type="project" value="EnsemblFungi"/>
</dbReference>
<dbReference type="GO" id="GO:1902660">
    <property type="term" value="P:negative regulation of glucose mediated signaling pathway"/>
    <property type="evidence" value="ECO:0007669"/>
    <property type="project" value="EnsemblFungi"/>
</dbReference>
<dbReference type="GO" id="GO:0043022">
    <property type="term" value="F:ribosome binding"/>
    <property type="evidence" value="ECO:0007669"/>
    <property type="project" value="EnsemblFungi"/>
</dbReference>
<dbReference type="Gene3D" id="2.130.10.10">
    <property type="entry name" value="YVTN repeat-like/Quinoprotein amine dehydrogenase"/>
    <property type="match status" value="1"/>
</dbReference>
<feature type="repeat" description="WD" evidence="6">
    <location>
        <begin position="145"/>
        <end position="187"/>
    </location>
</feature>
<dbReference type="PROSITE" id="PS00678">
    <property type="entry name" value="WD_REPEATS_1"/>
    <property type="match status" value="2"/>
</dbReference>
<dbReference type="GO" id="GO:2000765">
    <property type="term" value="P:regulation of cytoplasmic translation"/>
    <property type="evidence" value="ECO:0007669"/>
    <property type="project" value="EnsemblFungi"/>
</dbReference>
<dbReference type="GO" id="GO:0141014">
    <property type="term" value="P:ribosome hibernation"/>
    <property type="evidence" value="ECO:0007669"/>
    <property type="project" value="EnsemblFungi"/>
</dbReference>
<dbReference type="GO" id="GO:0045182">
    <property type="term" value="F:translation regulator activity"/>
    <property type="evidence" value="ECO:0007669"/>
    <property type="project" value="InterPro"/>
</dbReference>
<dbReference type="GO" id="GO:0043495">
    <property type="term" value="F:protein-membrane adaptor activity"/>
    <property type="evidence" value="ECO:0007669"/>
    <property type="project" value="EnsemblFungi"/>
</dbReference>
<dbReference type="RefSeq" id="XP_019015199.1">
    <property type="nucleotide sequence ID" value="XM_019162057.1"/>
</dbReference>
<gene>
    <name evidence="7" type="ORF">PICMEDRAFT_18554</name>
</gene>
<dbReference type="GO" id="GO:1990116">
    <property type="term" value="P:ribosome-associated ubiquitin-dependent protein catabolic process"/>
    <property type="evidence" value="ECO:0007669"/>
    <property type="project" value="EnsemblFungi"/>
</dbReference>
<evidence type="ECO:0000256" key="1">
    <source>
        <dbReference type="ARBA" id="ARBA00007253"/>
    </source>
</evidence>
<dbReference type="PROSITE" id="PS50294">
    <property type="entry name" value="WD_REPEATS_REGION"/>
    <property type="match status" value="6"/>
</dbReference>
<dbReference type="GO" id="GO:0022627">
    <property type="term" value="C:cytosolic small ribosomal subunit"/>
    <property type="evidence" value="ECO:0007669"/>
    <property type="project" value="EnsemblFungi"/>
</dbReference>
<evidence type="ECO:0000256" key="6">
    <source>
        <dbReference type="PROSITE-ProRule" id="PRU00221"/>
    </source>
</evidence>
<feature type="repeat" description="WD" evidence="6">
    <location>
        <begin position="14"/>
        <end position="56"/>
    </location>
</feature>
<dbReference type="InterPro" id="IPR045223">
    <property type="entry name" value="RACK1-like"/>
</dbReference>
<dbReference type="PROSITE" id="PS50082">
    <property type="entry name" value="WD_REPEATS_2"/>
    <property type="match status" value="6"/>
</dbReference>
<feature type="repeat" description="WD" evidence="6">
    <location>
        <begin position="188"/>
        <end position="229"/>
    </location>
</feature>
<dbReference type="GO" id="GO:0140469">
    <property type="term" value="P:GCN2-mediated signaling"/>
    <property type="evidence" value="ECO:0007669"/>
    <property type="project" value="EnsemblFungi"/>
</dbReference>
<dbReference type="GO" id="GO:1903138">
    <property type="term" value="P:negative regulation of cell integrity MAPK cascade"/>
    <property type="evidence" value="ECO:0007669"/>
    <property type="project" value="EnsemblFungi"/>
</dbReference>
<accession>A0A1E3NDA8</accession>
<dbReference type="GO" id="GO:0007186">
    <property type="term" value="P:G protein-coupled receptor signaling pathway"/>
    <property type="evidence" value="ECO:0007669"/>
    <property type="project" value="EnsemblFungi"/>
</dbReference>
<feature type="repeat" description="WD" evidence="6">
    <location>
        <begin position="104"/>
        <end position="136"/>
    </location>
</feature>
<name>A0A1E3NDA8_9ASCO</name>
<evidence type="ECO:0000256" key="5">
    <source>
        <dbReference type="ARBA" id="ARBA00035400"/>
    </source>
</evidence>
<evidence type="ECO:0000256" key="2">
    <source>
        <dbReference type="ARBA" id="ARBA00022574"/>
    </source>
</evidence>
<dbReference type="InterPro" id="IPR019775">
    <property type="entry name" value="WD40_repeat_CS"/>
</dbReference>
<dbReference type="PANTHER" id="PTHR19868">
    <property type="entry name" value="RECEPTOR FOR ACTIVATED PROTEIN KINASE C RACK1"/>
    <property type="match status" value="1"/>
</dbReference>
<keyword evidence="8" id="KW-1185">Reference proteome</keyword>
<dbReference type="GO" id="GO:0072344">
    <property type="term" value="P:rescue of stalled ribosome"/>
    <property type="evidence" value="ECO:0007669"/>
    <property type="project" value="EnsemblFungi"/>
</dbReference>
<comment type="similarity">
    <text evidence="1">Belongs to the WD repeat G protein beta family. Ribosomal protein RACK1 subfamily.</text>
</comment>
<dbReference type="CDD" id="cd00200">
    <property type="entry name" value="WD40"/>
    <property type="match status" value="1"/>
</dbReference>
<proteinExistence type="inferred from homology"/>
<dbReference type="GO" id="GO:0003735">
    <property type="term" value="F:structural constituent of ribosome"/>
    <property type="evidence" value="ECO:0007669"/>
    <property type="project" value="EnsemblFungi"/>
</dbReference>
<dbReference type="GO" id="GO:0031139">
    <property type="term" value="P:positive regulation of conjugation with cellular fusion"/>
    <property type="evidence" value="ECO:0007669"/>
    <property type="project" value="EnsemblFungi"/>
</dbReference>
<feature type="repeat" description="WD" evidence="6">
    <location>
        <begin position="62"/>
        <end position="103"/>
    </location>
</feature>
<dbReference type="InterPro" id="IPR036322">
    <property type="entry name" value="WD40_repeat_dom_sf"/>
</dbReference>